<sequence length="273" mass="32082">MSNANPALAELTKFDNLCKEDLFELVEYGKDQKINALVTVNNNYRMDRNDTLLLFDFCNNQIKQKYNTLIVDLKQNLVLSTQKTHILVNRFLHEESPCGRWTQDLIAKSLGITRHHTVSLGYRCFFSLHGMTKRHTDWVALHHCKDYNYQGKKLTFSGLKIGEKPFEITYHNIDSNIKQRLRDSIHHNYALRSIFDDFCLSYLAQKNKQKTLLDDKEILNGFKHQHDSLLHVIEDISNLAITRSCHHIYDEIQIAEEDLTYYLHKVKRNQSIN</sequence>
<name>I7LBY7_9LACO</name>
<organism evidence="1 2">
    <name type="scientific">Lactobacillus pasteurii DSM 23907 = CRBIP 24.76</name>
    <dbReference type="NCBI Taxonomy" id="1423790"/>
    <lineage>
        <taxon>Bacteria</taxon>
        <taxon>Bacillati</taxon>
        <taxon>Bacillota</taxon>
        <taxon>Bacilli</taxon>
        <taxon>Lactobacillales</taxon>
        <taxon>Lactobacillaceae</taxon>
        <taxon>Lactobacillus</taxon>
    </lineage>
</organism>
<dbReference type="EMBL" id="CAKD01000025">
    <property type="protein sequence ID" value="CCI86016.1"/>
    <property type="molecule type" value="Genomic_DNA"/>
</dbReference>
<keyword evidence="2" id="KW-1185">Reference proteome</keyword>
<evidence type="ECO:0000313" key="2">
    <source>
        <dbReference type="Proteomes" id="UP000009311"/>
    </source>
</evidence>
<dbReference type="RefSeq" id="WP_009560582.1">
    <property type="nucleotide sequence ID" value="NZ_AYZN01000031.1"/>
</dbReference>
<proteinExistence type="predicted"/>
<protein>
    <submittedName>
        <fullName evidence="1">Uncharacterized protein</fullName>
    </submittedName>
</protein>
<accession>I7LBY7</accession>
<dbReference type="PATRIC" id="fig|1423790.3.peg.1305"/>
<reference evidence="1 2" key="1">
    <citation type="submission" date="2012-06" db="EMBL/GenBank/DDBJ databases">
        <title>Draft Genome Sequence of Lactobacillus pasteurii CRBIP 24.76T.</title>
        <authorList>
            <person name="Cousin S."/>
            <person name="Bouchier C."/>
            <person name="Loux V."/>
            <person name="Ma L."/>
            <person name="Creno S."/>
            <person name="Bizet C."/>
            <person name="Clermont D."/>
        </authorList>
    </citation>
    <scope>NUCLEOTIDE SEQUENCE [LARGE SCALE GENOMIC DNA]</scope>
    <source>
        <strain evidence="2">CRBIP 24.76T</strain>
    </source>
</reference>
<dbReference type="AlphaFoldDB" id="I7LBY7"/>
<dbReference type="OrthoDB" id="2283801at2"/>
<evidence type="ECO:0000313" key="1">
    <source>
        <dbReference type="EMBL" id="CCI86016.1"/>
    </source>
</evidence>
<comment type="caution">
    <text evidence="1">The sequence shown here is derived from an EMBL/GenBank/DDBJ whole genome shotgun (WGS) entry which is preliminary data.</text>
</comment>
<gene>
    <name evidence="1" type="ORF">BN53_08030</name>
</gene>
<dbReference type="Proteomes" id="UP000009311">
    <property type="component" value="Unassembled WGS sequence"/>
</dbReference>